<dbReference type="eggNOG" id="COG0609">
    <property type="taxonomic scope" value="Bacteria"/>
</dbReference>
<sequence length="338" mass="36642">MTRRFQKIVFVLASLLMFGGVTTLLTGAIPLEEVLQGAADRLFGRSHAWSPLLDERLPRLLVLICTGASLAVSGAVLQALFHNPLASPSILGMSCGGSLMVTLAFMLQWQTRYPYSIPLAAIIGCLATLLVVYALSKRNGTVQISTLILTGIAVSTLLLAVQGAITYALRDHWQLIQTLTEWEAGSTADRSWKHVHMQMPITIVGLIGCWAYSKEINILALGEEEAKNLGVEVEKVRWRLFLCVALLTGGALAAVGLIAFFGLVLPHVIRKLFGTGSHNFIQLNLLAGSTTLVLLDLLLRIFEIHSFSIGNISTILGGVFFLTLLINMGKESGDTRYA</sequence>
<keyword evidence="3" id="KW-0813">Transport</keyword>
<feature type="transmembrane region" description="Helical" evidence="8">
    <location>
        <begin position="281"/>
        <end position="302"/>
    </location>
</feature>
<keyword evidence="10" id="KW-1185">Reference proteome</keyword>
<evidence type="ECO:0000256" key="2">
    <source>
        <dbReference type="ARBA" id="ARBA00007935"/>
    </source>
</evidence>
<dbReference type="HOGENOM" id="CLU_013016_0_3_0"/>
<dbReference type="GO" id="GO:0022857">
    <property type="term" value="F:transmembrane transporter activity"/>
    <property type="evidence" value="ECO:0007669"/>
    <property type="project" value="InterPro"/>
</dbReference>
<feature type="transmembrane region" description="Helical" evidence="8">
    <location>
        <begin position="90"/>
        <end position="109"/>
    </location>
</feature>
<dbReference type="Gene3D" id="1.10.3470.10">
    <property type="entry name" value="ABC transporter involved in vitamin B12 uptake, BtuC"/>
    <property type="match status" value="1"/>
</dbReference>
<reference evidence="9 10" key="1">
    <citation type="journal article" date="2010" name="PLoS ONE">
        <title>The Waddlia genome: a window into chlamydial biology.</title>
        <authorList>
            <person name="Bertelli C."/>
            <person name="Collyn F."/>
            <person name="Croxatto A."/>
            <person name="Ruckert C."/>
            <person name="Polkinghorne A."/>
            <person name="Kebbi-Beghdadi C."/>
            <person name="Goesmann A."/>
            <person name="Vaughan L."/>
            <person name="Greub G."/>
        </authorList>
    </citation>
    <scope>NUCLEOTIDE SEQUENCE [LARGE SCALE GENOMIC DNA]</scope>
    <source>
        <strain evidence="10">ATCC VR-1470 / WSU 86-1044</strain>
    </source>
</reference>
<dbReference type="PANTHER" id="PTHR30472:SF25">
    <property type="entry name" value="ABC TRANSPORTER PERMEASE PROTEIN MJ0876-RELATED"/>
    <property type="match status" value="1"/>
</dbReference>
<evidence type="ECO:0000256" key="1">
    <source>
        <dbReference type="ARBA" id="ARBA00004651"/>
    </source>
</evidence>
<evidence type="ECO:0000256" key="6">
    <source>
        <dbReference type="ARBA" id="ARBA00022989"/>
    </source>
</evidence>
<dbReference type="OrthoDB" id="9792889at2"/>
<feature type="transmembrane region" description="Helical" evidence="8">
    <location>
        <begin position="115"/>
        <end position="135"/>
    </location>
</feature>
<dbReference type="InterPro" id="IPR000522">
    <property type="entry name" value="ABC_transptr_permease_BtuC"/>
</dbReference>
<dbReference type="GO" id="GO:0005886">
    <property type="term" value="C:plasma membrane"/>
    <property type="evidence" value="ECO:0007669"/>
    <property type="project" value="UniProtKB-SubCell"/>
</dbReference>
<evidence type="ECO:0000256" key="4">
    <source>
        <dbReference type="ARBA" id="ARBA00022475"/>
    </source>
</evidence>
<evidence type="ECO:0000256" key="8">
    <source>
        <dbReference type="SAM" id="Phobius"/>
    </source>
</evidence>
<keyword evidence="5 8" id="KW-0812">Transmembrane</keyword>
<dbReference type="AlphaFoldDB" id="D6YRQ3"/>
<evidence type="ECO:0000313" key="10">
    <source>
        <dbReference type="Proteomes" id="UP000001505"/>
    </source>
</evidence>
<dbReference type="EMBL" id="CP001928">
    <property type="protein sequence ID" value="ADI38748.1"/>
    <property type="molecule type" value="Genomic_DNA"/>
</dbReference>
<keyword evidence="4" id="KW-1003">Cell membrane</keyword>
<dbReference type="RefSeq" id="WP_013182459.1">
    <property type="nucleotide sequence ID" value="NC_014225.1"/>
</dbReference>
<dbReference type="PANTHER" id="PTHR30472">
    <property type="entry name" value="FERRIC ENTEROBACTIN TRANSPORT SYSTEM PERMEASE PROTEIN"/>
    <property type="match status" value="1"/>
</dbReference>
<dbReference type="KEGG" id="wch:wcw_1398"/>
<evidence type="ECO:0000256" key="5">
    <source>
        <dbReference type="ARBA" id="ARBA00022692"/>
    </source>
</evidence>
<dbReference type="STRING" id="716544.wcw_1398"/>
<dbReference type="InterPro" id="IPR037294">
    <property type="entry name" value="ABC_BtuC-like"/>
</dbReference>
<evidence type="ECO:0000256" key="3">
    <source>
        <dbReference type="ARBA" id="ARBA00022448"/>
    </source>
</evidence>
<comment type="similarity">
    <text evidence="2">Belongs to the binding-protein-dependent transport system permease family. FecCD subfamily.</text>
</comment>
<feature type="transmembrane region" description="Helical" evidence="8">
    <location>
        <begin position="60"/>
        <end position="81"/>
    </location>
</feature>
<feature type="transmembrane region" description="Helical" evidence="8">
    <location>
        <begin position="308"/>
        <end position="326"/>
    </location>
</feature>
<dbReference type="Pfam" id="PF01032">
    <property type="entry name" value="FecCD"/>
    <property type="match status" value="1"/>
</dbReference>
<proteinExistence type="inferred from homology"/>
<gene>
    <name evidence="9" type="ordered locus">wcw_1398</name>
</gene>
<feature type="transmembrane region" description="Helical" evidence="8">
    <location>
        <begin position="147"/>
        <end position="169"/>
    </location>
</feature>
<evidence type="ECO:0000256" key="7">
    <source>
        <dbReference type="ARBA" id="ARBA00023136"/>
    </source>
</evidence>
<dbReference type="SUPFAM" id="SSF81345">
    <property type="entry name" value="ABC transporter involved in vitamin B12 uptake, BtuC"/>
    <property type="match status" value="1"/>
</dbReference>
<keyword evidence="6 8" id="KW-1133">Transmembrane helix</keyword>
<organism evidence="9 10">
    <name type="scientific">Waddlia chondrophila (strain ATCC VR-1470 / WSU 86-1044)</name>
    <dbReference type="NCBI Taxonomy" id="716544"/>
    <lineage>
        <taxon>Bacteria</taxon>
        <taxon>Pseudomonadati</taxon>
        <taxon>Chlamydiota</taxon>
        <taxon>Chlamydiia</taxon>
        <taxon>Parachlamydiales</taxon>
        <taxon>Waddliaceae</taxon>
        <taxon>Waddlia</taxon>
    </lineage>
</organism>
<protein>
    <submittedName>
        <fullName evidence="9">Putative ABC-type Fe3+-siderophore transporter, permease subunit</fullName>
    </submittedName>
</protein>
<keyword evidence="7 8" id="KW-0472">Membrane</keyword>
<dbReference type="Proteomes" id="UP000001505">
    <property type="component" value="Chromosome"/>
</dbReference>
<dbReference type="CDD" id="cd06550">
    <property type="entry name" value="TM_ABC_iron-siderophores_like"/>
    <property type="match status" value="1"/>
</dbReference>
<name>D6YRQ3_WADCW</name>
<evidence type="ECO:0000313" key="9">
    <source>
        <dbReference type="EMBL" id="ADI38748.1"/>
    </source>
</evidence>
<comment type="subcellular location">
    <subcellularLocation>
        <location evidence="1">Cell membrane</location>
        <topology evidence="1">Multi-pass membrane protein</topology>
    </subcellularLocation>
</comment>
<accession>D6YRQ3</accession>
<feature type="transmembrane region" description="Helical" evidence="8">
    <location>
        <begin position="238"/>
        <end position="269"/>
    </location>
</feature>